<feature type="domain" description="Prolyl 4-hydroxylase alpha subunit Fe(2+) 2OG dioxygenase" evidence="1">
    <location>
        <begin position="129"/>
        <end position="243"/>
    </location>
</feature>
<proteinExistence type="predicted"/>
<gene>
    <name evidence="2" type="ORF">GCM10011352_05810</name>
</gene>
<comment type="caution">
    <text evidence="2">The sequence shown here is derived from an EMBL/GenBank/DDBJ whole genome shotgun (WGS) entry which is preliminary data.</text>
</comment>
<protein>
    <recommendedName>
        <fullName evidence="1">Prolyl 4-hydroxylase alpha subunit Fe(2+) 2OG dioxygenase domain-containing protein</fullName>
    </recommendedName>
</protein>
<evidence type="ECO:0000313" key="2">
    <source>
        <dbReference type="EMBL" id="GGB82828.1"/>
    </source>
</evidence>
<dbReference type="InterPro" id="IPR044862">
    <property type="entry name" value="Pro_4_hyd_alph_FE2OG_OXY"/>
</dbReference>
<dbReference type="Pfam" id="PF13640">
    <property type="entry name" value="2OG-FeII_Oxy_3"/>
    <property type="match status" value="1"/>
</dbReference>
<dbReference type="Proteomes" id="UP000629025">
    <property type="component" value="Unassembled WGS sequence"/>
</dbReference>
<keyword evidence="3" id="KW-1185">Reference proteome</keyword>
<evidence type="ECO:0000259" key="1">
    <source>
        <dbReference type="Pfam" id="PF13640"/>
    </source>
</evidence>
<organism evidence="2 3">
    <name type="scientific">Marinobacterium zhoushanense</name>
    <dbReference type="NCBI Taxonomy" id="1679163"/>
    <lineage>
        <taxon>Bacteria</taxon>
        <taxon>Pseudomonadati</taxon>
        <taxon>Pseudomonadota</taxon>
        <taxon>Gammaproteobacteria</taxon>
        <taxon>Oceanospirillales</taxon>
        <taxon>Oceanospirillaceae</taxon>
        <taxon>Marinobacterium</taxon>
    </lineage>
</organism>
<dbReference type="EMBL" id="BMIJ01000001">
    <property type="protein sequence ID" value="GGB82828.1"/>
    <property type="molecule type" value="Genomic_DNA"/>
</dbReference>
<reference evidence="3" key="1">
    <citation type="journal article" date="2019" name="Int. J. Syst. Evol. Microbiol.">
        <title>The Global Catalogue of Microorganisms (GCM) 10K type strain sequencing project: providing services to taxonomists for standard genome sequencing and annotation.</title>
        <authorList>
            <consortium name="The Broad Institute Genomics Platform"/>
            <consortium name="The Broad Institute Genome Sequencing Center for Infectious Disease"/>
            <person name="Wu L."/>
            <person name="Ma J."/>
        </authorList>
    </citation>
    <scope>NUCLEOTIDE SEQUENCE [LARGE SCALE GENOMIC DNA]</scope>
    <source>
        <strain evidence="3">CGMCC 1.15341</strain>
    </source>
</reference>
<dbReference type="Gene3D" id="2.60.120.620">
    <property type="entry name" value="q2cbj1_9rhob like domain"/>
    <property type="match status" value="1"/>
</dbReference>
<accession>A0ABQ1JZ92</accession>
<dbReference type="RefSeq" id="WP_188745587.1">
    <property type="nucleotide sequence ID" value="NZ_BMIJ01000001.1"/>
</dbReference>
<evidence type="ECO:0000313" key="3">
    <source>
        <dbReference type="Proteomes" id="UP000629025"/>
    </source>
</evidence>
<sequence>MLLESNELDLNAMGKLARQEVLALRVRKFIASDIALKLGDKILFQGFEKYSNAPSIGRIGMAFYEAENQPPRIADYFESAYENIDELRKRCFPYFSPIDLLRCKLDETWLPGAQLETLYGRKMYVGLSRVIKPGVRFLAHHDIFAKDAPDSFKARSLQTQIAANVYLTMPSEGGAVQIWDRELTPEQFDGMRGDSYGIDPEILGEPDLEIRPEPGDLVLFNSRRMHAVTPGSDDLRLSLSCFIGYRGEASPLSFWS</sequence>
<name>A0ABQ1JZ92_9GAMM</name>